<evidence type="ECO:0000313" key="1">
    <source>
        <dbReference type="EMBL" id="CAK7915097.1"/>
    </source>
</evidence>
<evidence type="ECO:0000313" key="2">
    <source>
        <dbReference type="Proteomes" id="UP001162060"/>
    </source>
</evidence>
<accession>A0AAV1TBS2</accession>
<evidence type="ECO:0008006" key="3">
    <source>
        <dbReference type="Google" id="ProtNLM"/>
    </source>
</evidence>
<dbReference type="Proteomes" id="UP001162060">
    <property type="component" value="Unassembled WGS sequence"/>
</dbReference>
<proteinExistence type="predicted"/>
<organism evidence="1 2">
    <name type="scientific">Peronospora matthiolae</name>
    <dbReference type="NCBI Taxonomy" id="2874970"/>
    <lineage>
        <taxon>Eukaryota</taxon>
        <taxon>Sar</taxon>
        <taxon>Stramenopiles</taxon>
        <taxon>Oomycota</taxon>
        <taxon>Peronosporomycetes</taxon>
        <taxon>Peronosporales</taxon>
        <taxon>Peronosporaceae</taxon>
        <taxon>Peronospora</taxon>
    </lineage>
</organism>
<dbReference type="EMBL" id="CAKLBY020000042">
    <property type="protein sequence ID" value="CAK7915097.1"/>
    <property type="molecule type" value="Genomic_DNA"/>
</dbReference>
<gene>
    <name evidence="1" type="ORF">PM001_LOCUS5104</name>
</gene>
<comment type="caution">
    <text evidence="1">The sequence shown here is derived from an EMBL/GenBank/DDBJ whole genome shotgun (WGS) entry which is preliminary data.</text>
</comment>
<reference evidence="1" key="1">
    <citation type="submission" date="2024-01" db="EMBL/GenBank/DDBJ databases">
        <authorList>
            <person name="Webb A."/>
        </authorList>
    </citation>
    <scope>NUCLEOTIDE SEQUENCE</scope>
    <source>
        <strain evidence="1">Pm1</strain>
    </source>
</reference>
<name>A0AAV1TBS2_9STRA</name>
<sequence>MKGEGVLAVPEGVKMEGDFDCLELIKAIYGLKQASRV</sequence>
<dbReference type="AlphaFoldDB" id="A0AAV1TBS2"/>
<protein>
    <recommendedName>
        <fullName evidence="3">Transposase</fullName>
    </recommendedName>
</protein>